<dbReference type="PANTHER" id="PTHR33933">
    <property type="entry name" value="NUCLEOTIDYLTRANSFERASE"/>
    <property type="match status" value="1"/>
</dbReference>
<reference evidence="3" key="1">
    <citation type="journal article" date="2019" name="Int. J. Syst. Evol. Microbiol.">
        <title>The Global Catalogue of Microorganisms (GCM) 10K type strain sequencing project: providing services to taxonomists for standard genome sequencing and annotation.</title>
        <authorList>
            <consortium name="The Broad Institute Genomics Platform"/>
            <consortium name="The Broad Institute Genome Sequencing Center for Infectious Disease"/>
            <person name="Wu L."/>
            <person name="Ma J."/>
        </authorList>
    </citation>
    <scope>NUCLEOTIDE SEQUENCE [LARGE SCALE GENOMIC DNA]</scope>
    <source>
        <strain evidence="3">GH52</strain>
    </source>
</reference>
<dbReference type="Gene3D" id="3.30.460.10">
    <property type="entry name" value="Beta Polymerase, domain 2"/>
    <property type="match status" value="1"/>
</dbReference>
<accession>A0ABW4YNL1</accession>
<dbReference type="Pfam" id="PF01909">
    <property type="entry name" value="NTP_transf_2"/>
    <property type="match status" value="1"/>
</dbReference>
<dbReference type="Proteomes" id="UP001597362">
    <property type="component" value="Unassembled WGS sequence"/>
</dbReference>
<dbReference type="PANTHER" id="PTHR33933:SF3">
    <property type="entry name" value="PROTEIN ADENYLYLTRANSFERASE MJ0604-RELATED"/>
    <property type="match status" value="1"/>
</dbReference>
<name>A0ABW4YNL1_9BACL</name>
<evidence type="ECO:0000259" key="1">
    <source>
        <dbReference type="Pfam" id="PF01909"/>
    </source>
</evidence>
<evidence type="ECO:0000313" key="2">
    <source>
        <dbReference type="EMBL" id="MFD2117122.1"/>
    </source>
</evidence>
<evidence type="ECO:0000313" key="3">
    <source>
        <dbReference type="Proteomes" id="UP001597362"/>
    </source>
</evidence>
<proteinExistence type="predicted"/>
<dbReference type="InterPro" id="IPR002934">
    <property type="entry name" value="Polymerase_NTP_transf_dom"/>
</dbReference>
<keyword evidence="3" id="KW-1185">Reference proteome</keyword>
<protein>
    <submittedName>
        <fullName evidence="2">Nucleotidyltransferase family protein</fullName>
    </submittedName>
</protein>
<comment type="caution">
    <text evidence="2">The sequence shown here is derived from an EMBL/GenBank/DDBJ whole genome shotgun (WGS) entry which is preliminary data.</text>
</comment>
<dbReference type="CDD" id="cd05403">
    <property type="entry name" value="NT_KNTase_like"/>
    <property type="match status" value="1"/>
</dbReference>
<dbReference type="SUPFAM" id="SSF81301">
    <property type="entry name" value="Nucleotidyltransferase"/>
    <property type="match status" value="1"/>
</dbReference>
<feature type="domain" description="Polymerase nucleotidyl transferase" evidence="1">
    <location>
        <begin position="21"/>
        <end position="80"/>
    </location>
</feature>
<gene>
    <name evidence="2" type="ORF">ACFSJH_15435</name>
</gene>
<dbReference type="InterPro" id="IPR043519">
    <property type="entry name" value="NT_sf"/>
</dbReference>
<dbReference type="RefSeq" id="WP_377773985.1">
    <property type="nucleotide sequence ID" value="NZ_JBHUHO010000034.1"/>
</dbReference>
<dbReference type="EMBL" id="JBHUHO010000034">
    <property type="protein sequence ID" value="MFD2117122.1"/>
    <property type="molecule type" value="Genomic_DNA"/>
</dbReference>
<organism evidence="2 3">
    <name type="scientific">Paenibacillus yanchengensis</name>
    <dbReference type="NCBI Taxonomy" id="2035833"/>
    <lineage>
        <taxon>Bacteria</taxon>
        <taxon>Bacillati</taxon>
        <taxon>Bacillota</taxon>
        <taxon>Bacilli</taxon>
        <taxon>Bacillales</taxon>
        <taxon>Paenibacillaceae</taxon>
        <taxon>Paenibacillus</taxon>
    </lineage>
</organism>
<dbReference type="InterPro" id="IPR052548">
    <property type="entry name" value="Type_VII_TA_antitoxin"/>
</dbReference>
<sequence length="119" mass="13778">MKMKKISDVKSLTDQEMMALEELVFKVKHVFRVKNIFLFGSKARGDSNENSDVDIMIIIEEDEAKENRNKLSEISFEVNYEYDTNIYAGLDYGSKWEDKDYLLLPLPSNITEEGVELSV</sequence>